<proteinExistence type="predicted"/>
<dbReference type="Pfam" id="PF01436">
    <property type="entry name" value="NHL"/>
    <property type="match status" value="1"/>
</dbReference>
<dbReference type="Proteomes" id="UP000681720">
    <property type="component" value="Unassembled WGS sequence"/>
</dbReference>
<dbReference type="EMBL" id="CAJOBJ010338076">
    <property type="protein sequence ID" value="CAF5191652.1"/>
    <property type="molecule type" value="Genomic_DNA"/>
</dbReference>
<dbReference type="PANTHER" id="PTHR24104">
    <property type="entry name" value="E3 UBIQUITIN-PROTEIN LIGASE NHLRC1-RELATED"/>
    <property type="match status" value="1"/>
</dbReference>
<evidence type="ECO:0000313" key="3">
    <source>
        <dbReference type="Proteomes" id="UP000681720"/>
    </source>
</evidence>
<evidence type="ECO:0000256" key="1">
    <source>
        <dbReference type="ARBA" id="ARBA00022737"/>
    </source>
</evidence>
<evidence type="ECO:0008006" key="4">
    <source>
        <dbReference type="Google" id="ProtNLM"/>
    </source>
</evidence>
<organism evidence="2 3">
    <name type="scientific">Rotaria magnacalcarata</name>
    <dbReference type="NCBI Taxonomy" id="392030"/>
    <lineage>
        <taxon>Eukaryota</taxon>
        <taxon>Metazoa</taxon>
        <taxon>Spiralia</taxon>
        <taxon>Gnathifera</taxon>
        <taxon>Rotifera</taxon>
        <taxon>Eurotatoria</taxon>
        <taxon>Bdelloidea</taxon>
        <taxon>Philodinida</taxon>
        <taxon>Philodinidae</taxon>
        <taxon>Rotaria</taxon>
    </lineage>
</organism>
<dbReference type="SUPFAM" id="SSF63825">
    <property type="entry name" value="YWTD domain"/>
    <property type="match status" value="1"/>
</dbReference>
<feature type="non-terminal residue" evidence="2">
    <location>
        <position position="1"/>
    </location>
</feature>
<dbReference type="InterPro" id="IPR001258">
    <property type="entry name" value="NHL_repeat"/>
</dbReference>
<name>A0A8S3I2C2_9BILA</name>
<sequence>MHVFNQYSLSGATSGITIAGVTSSSGSTANKLYGPKAVVLDQYDYVYILDTGNKRVQRWAPGATSGVTIISSTSWNNPTGMRLGPSGSLVLADTNNHRVISFPISCPTTTTTTTTTTQPLNYVCSASSWNSVFTVMIGTGTSGTSTTQLSYPMGVFIDANQNIYAADYFNNRIQKFVYGSAVGTTVAGATISGSAAN</sequence>
<dbReference type="Gene3D" id="2.40.10.500">
    <property type="match status" value="1"/>
</dbReference>
<comment type="caution">
    <text evidence="2">The sequence shown here is derived from an EMBL/GenBank/DDBJ whole genome shotgun (WGS) entry which is preliminary data.</text>
</comment>
<gene>
    <name evidence="2" type="ORF">GIL414_LOCUS73176</name>
</gene>
<dbReference type="InterPro" id="IPR011042">
    <property type="entry name" value="6-blade_b-propeller_TolB-like"/>
</dbReference>
<evidence type="ECO:0000313" key="2">
    <source>
        <dbReference type="EMBL" id="CAF5191652.1"/>
    </source>
</evidence>
<dbReference type="InterPro" id="IPR050952">
    <property type="entry name" value="TRIM-NHL_E3_ligases"/>
</dbReference>
<accession>A0A8S3I2C2</accession>
<reference evidence="2" key="1">
    <citation type="submission" date="2021-02" db="EMBL/GenBank/DDBJ databases">
        <authorList>
            <person name="Nowell W R."/>
        </authorList>
    </citation>
    <scope>NUCLEOTIDE SEQUENCE</scope>
</reference>
<dbReference type="AlphaFoldDB" id="A0A8S3I2C2"/>
<dbReference type="Gene3D" id="2.120.10.30">
    <property type="entry name" value="TolB, C-terminal domain"/>
    <property type="match status" value="1"/>
</dbReference>
<keyword evidence="1" id="KW-0677">Repeat</keyword>
<protein>
    <recommendedName>
        <fullName evidence="4">NHL repeat containing protein</fullName>
    </recommendedName>
</protein>